<protein>
    <submittedName>
        <fullName evidence="1">Uncharacterized protein</fullName>
    </submittedName>
</protein>
<evidence type="ECO:0000313" key="1">
    <source>
        <dbReference type="EMBL" id="MCI69857.1"/>
    </source>
</evidence>
<organism evidence="1 2">
    <name type="scientific">Trifolium medium</name>
    <dbReference type="NCBI Taxonomy" id="97028"/>
    <lineage>
        <taxon>Eukaryota</taxon>
        <taxon>Viridiplantae</taxon>
        <taxon>Streptophyta</taxon>
        <taxon>Embryophyta</taxon>
        <taxon>Tracheophyta</taxon>
        <taxon>Spermatophyta</taxon>
        <taxon>Magnoliopsida</taxon>
        <taxon>eudicotyledons</taxon>
        <taxon>Gunneridae</taxon>
        <taxon>Pentapetalae</taxon>
        <taxon>rosids</taxon>
        <taxon>fabids</taxon>
        <taxon>Fabales</taxon>
        <taxon>Fabaceae</taxon>
        <taxon>Papilionoideae</taxon>
        <taxon>50 kb inversion clade</taxon>
        <taxon>NPAAA clade</taxon>
        <taxon>Hologalegina</taxon>
        <taxon>IRL clade</taxon>
        <taxon>Trifolieae</taxon>
        <taxon>Trifolium</taxon>
    </lineage>
</organism>
<name>A0A392UAJ5_9FABA</name>
<feature type="non-terminal residue" evidence="1">
    <location>
        <position position="1"/>
    </location>
</feature>
<keyword evidence="2" id="KW-1185">Reference proteome</keyword>
<sequence>VEEEHEDLDWFQFLDLLGS</sequence>
<evidence type="ECO:0000313" key="2">
    <source>
        <dbReference type="Proteomes" id="UP000265520"/>
    </source>
</evidence>
<comment type="caution">
    <text evidence="1">The sequence shown here is derived from an EMBL/GenBank/DDBJ whole genome shotgun (WGS) entry which is preliminary data.</text>
</comment>
<accession>A0A392UAJ5</accession>
<reference evidence="1 2" key="1">
    <citation type="journal article" date="2018" name="Front. Plant Sci.">
        <title>Red Clover (Trifolium pratense) and Zigzag Clover (T. medium) - A Picture of Genomic Similarities and Differences.</title>
        <authorList>
            <person name="Dluhosova J."/>
            <person name="Istvanek J."/>
            <person name="Nedelnik J."/>
            <person name="Repkova J."/>
        </authorList>
    </citation>
    <scope>NUCLEOTIDE SEQUENCE [LARGE SCALE GENOMIC DNA]</scope>
    <source>
        <strain evidence="2">cv. 10/8</strain>
        <tissue evidence="1">Leaf</tissue>
    </source>
</reference>
<proteinExistence type="predicted"/>
<dbReference type="Proteomes" id="UP000265520">
    <property type="component" value="Unassembled WGS sequence"/>
</dbReference>
<dbReference type="EMBL" id="LXQA010764397">
    <property type="protein sequence ID" value="MCI69857.1"/>
    <property type="molecule type" value="Genomic_DNA"/>
</dbReference>
<dbReference type="AlphaFoldDB" id="A0A392UAJ5"/>